<evidence type="ECO:0000256" key="1">
    <source>
        <dbReference type="ARBA" id="ARBA00004141"/>
    </source>
</evidence>
<keyword evidence="5 6" id="KW-0472">Membrane</keyword>
<organism evidence="7 8">
    <name type="scientific">Pristionchus entomophagus</name>
    <dbReference type="NCBI Taxonomy" id="358040"/>
    <lineage>
        <taxon>Eukaryota</taxon>
        <taxon>Metazoa</taxon>
        <taxon>Ecdysozoa</taxon>
        <taxon>Nematoda</taxon>
        <taxon>Chromadorea</taxon>
        <taxon>Rhabditida</taxon>
        <taxon>Rhabditina</taxon>
        <taxon>Diplogasteromorpha</taxon>
        <taxon>Diplogasteroidea</taxon>
        <taxon>Neodiplogasteridae</taxon>
        <taxon>Pristionchus</taxon>
    </lineage>
</organism>
<feature type="transmembrane region" description="Helical" evidence="6">
    <location>
        <begin position="66"/>
        <end position="87"/>
    </location>
</feature>
<keyword evidence="4 6" id="KW-1133">Transmembrane helix</keyword>
<protein>
    <recommendedName>
        <fullName evidence="9">G protein-coupled receptor</fullName>
    </recommendedName>
</protein>
<keyword evidence="3 6" id="KW-0812">Transmembrane</keyword>
<sequence>SLRNASGYMVMVYLGPCTIVGAQLCHLFTAVHTNLVTQSVILLMMSFGYRLWVLEKAPTEQKQSRIWPLAQVIIALLAMLNSCAFYLGGSYDVPNFSEDHPYGALQLSGLLTANLLASMPLFTLLFITMIGSVSIVVIRRRLANRIRSMRSADRHAHHMIYRSLMAQMTLPVAYILAFLIWILDLLGIVRSHTLQRVILMASSFFALASPLINMHYIPPYRK</sequence>
<feature type="transmembrane region" description="Helical" evidence="6">
    <location>
        <begin position="7"/>
        <end position="29"/>
    </location>
</feature>
<reference evidence="7" key="1">
    <citation type="submission" date="2023-10" db="EMBL/GenBank/DDBJ databases">
        <title>Genome assembly of Pristionchus species.</title>
        <authorList>
            <person name="Yoshida K."/>
            <person name="Sommer R.J."/>
        </authorList>
    </citation>
    <scope>NUCLEOTIDE SEQUENCE</scope>
    <source>
        <strain evidence="7">RS0144</strain>
    </source>
</reference>
<name>A0AAV5T201_9BILA</name>
<dbReference type="AlphaFoldDB" id="A0AAV5T201"/>
<comment type="similarity">
    <text evidence="2">Belongs to the nematode receptor-like protein srd family.</text>
</comment>
<dbReference type="InterPro" id="IPR050920">
    <property type="entry name" value="Nematode_rcpt-like_delta"/>
</dbReference>
<feature type="non-terminal residue" evidence="7">
    <location>
        <position position="222"/>
    </location>
</feature>
<dbReference type="Pfam" id="PF10317">
    <property type="entry name" value="7TM_GPCR_Srd"/>
    <property type="match status" value="1"/>
</dbReference>
<gene>
    <name evidence="7" type="ORF">PENTCL1PPCAC_8734</name>
</gene>
<evidence type="ECO:0000256" key="5">
    <source>
        <dbReference type="ARBA" id="ARBA00023136"/>
    </source>
</evidence>
<evidence type="ECO:0000256" key="2">
    <source>
        <dbReference type="ARBA" id="ARBA00009166"/>
    </source>
</evidence>
<feature type="transmembrane region" description="Helical" evidence="6">
    <location>
        <begin position="159"/>
        <end position="182"/>
    </location>
</feature>
<evidence type="ECO:0000256" key="6">
    <source>
        <dbReference type="SAM" id="Phobius"/>
    </source>
</evidence>
<feature type="transmembrane region" description="Helical" evidence="6">
    <location>
        <begin position="194"/>
        <end position="212"/>
    </location>
</feature>
<dbReference type="InterPro" id="IPR019421">
    <property type="entry name" value="7TM_GPCR_serpentine_rcpt_Srd"/>
</dbReference>
<comment type="caution">
    <text evidence="7">The sequence shown here is derived from an EMBL/GenBank/DDBJ whole genome shotgun (WGS) entry which is preliminary data.</text>
</comment>
<accession>A0AAV5T201</accession>
<evidence type="ECO:0000256" key="3">
    <source>
        <dbReference type="ARBA" id="ARBA00022692"/>
    </source>
</evidence>
<comment type="subcellular location">
    <subcellularLocation>
        <location evidence="1">Membrane</location>
        <topology evidence="1">Multi-pass membrane protein</topology>
    </subcellularLocation>
</comment>
<dbReference type="Proteomes" id="UP001432027">
    <property type="component" value="Unassembled WGS sequence"/>
</dbReference>
<dbReference type="PANTHER" id="PTHR22945">
    <property type="entry name" value="SERPENTINE RECEPTOR, CLASS D DELTA"/>
    <property type="match status" value="1"/>
</dbReference>
<dbReference type="GO" id="GO:0016020">
    <property type="term" value="C:membrane"/>
    <property type="evidence" value="ECO:0007669"/>
    <property type="project" value="UniProtKB-SubCell"/>
</dbReference>
<dbReference type="EMBL" id="BTSX01000002">
    <property type="protein sequence ID" value="GMS86559.1"/>
    <property type="molecule type" value="Genomic_DNA"/>
</dbReference>
<evidence type="ECO:0008006" key="9">
    <source>
        <dbReference type="Google" id="ProtNLM"/>
    </source>
</evidence>
<dbReference type="PANTHER" id="PTHR22945:SF40">
    <property type="entry name" value="SERPENTINE RECEPTOR, CLASS D (DELTA)-RELATED"/>
    <property type="match status" value="1"/>
</dbReference>
<feature type="transmembrane region" description="Helical" evidence="6">
    <location>
        <begin position="115"/>
        <end position="138"/>
    </location>
</feature>
<feature type="non-terminal residue" evidence="7">
    <location>
        <position position="1"/>
    </location>
</feature>
<evidence type="ECO:0000256" key="4">
    <source>
        <dbReference type="ARBA" id="ARBA00022989"/>
    </source>
</evidence>
<keyword evidence="8" id="KW-1185">Reference proteome</keyword>
<evidence type="ECO:0000313" key="8">
    <source>
        <dbReference type="Proteomes" id="UP001432027"/>
    </source>
</evidence>
<feature type="transmembrane region" description="Helical" evidence="6">
    <location>
        <begin position="35"/>
        <end position="54"/>
    </location>
</feature>
<evidence type="ECO:0000313" key="7">
    <source>
        <dbReference type="EMBL" id="GMS86559.1"/>
    </source>
</evidence>
<proteinExistence type="inferred from homology"/>